<sequence>MFVSNLMLPKEKLTTVTPKITIGEALDVMEKNNFLSIPVADGNKFYGAISKEKIYTYYYEKCIERQCLLSDFLVENVMRTDVPTINPLEQMEEAAHFLETKSVSFIAVVDNNGEFKGIITHHAIFHQFTELFGLNKGKRLAVIAYDIPGQLSKLSKIITENKGDIISFVVVVPKSVTDVKEIVVRLKTDNYDDILAKVKNAGFKVQ</sequence>
<protein>
    <recommendedName>
        <fullName evidence="2">CBS domain-containing protein</fullName>
    </recommendedName>
</protein>
<dbReference type="InterPro" id="IPR017036">
    <property type="entry name" value="Lmo0553-like"/>
</dbReference>
<evidence type="ECO:0000259" key="2">
    <source>
        <dbReference type="PROSITE" id="PS51371"/>
    </source>
</evidence>
<keyword evidence="1" id="KW-0129">CBS domain</keyword>
<dbReference type="PROSITE" id="PS51371">
    <property type="entry name" value="CBS"/>
    <property type="match status" value="2"/>
</dbReference>
<dbReference type="SUPFAM" id="SSF55021">
    <property type="entry name" value="ACT-like"/>
    <property type="match status" value="1"/>
</dbReference>
<dbReference type="InterPro" id="IPR000644">
    <property type="entry name" value="CBS_dom"/>
</dbReference>
<dbReference type="InterPro" id="IPR051257">
    <property type="entry name" value="Diverse_CBS-Domain"/>
</dbReference>
<dbReference type="CDD" id="cd02205">
    <property type="entry name" value="CBS_pair_SF"/>
    <property type="match status" value="1"/>
</dbReference>
<feature type="domain" description="CBS" evidence="2">
    <location>
        <begin position="78"/>
        <end position="137"/>
    </location>
</feature>
<dbReference type="Gene3D" id="3.10.580.10">
    <property type="entry name" value="CBS-domain"/>
    <property type="match status" value="1"/>
</dbReference>
<reference evidence="3" key="1">
    <citation type="submission" date="2019-08" db="EMBL/GenBank/DDBJ databases">
        <authorList>
            <person name="Kucharzyk K."/>
            <person name="Murdoch R.W."/>
            <person name="Higgins S."/>
            <person name="Loffler F."/>
        </authorList>
    </citation>
    <scope>NUCLEOTIDE SEQUENCE</scope>
</reference>
<evidence type="ECO:0000313" key="3">
    <source>
        <dbReference type="EMBL" id="MPM90359.1"/>
    </source>
</evidence>
<dbReference type="SMART" id="SM00116">
    <property type="entry name" value="CBS"/>
    <property type="match status" value="2"/>
</dbReference>
<dbReference type="InterPro" id="IPR046342">
    <property type="entry name" value="CBS_dom_sf"/>
</dbReference>
<dbReference type="PIRSF" id="PIRSF035040">
    <property type="entry name" value="UCP035040_CBS_Lmo0553"/>
    <property type="match status" value="1"/>
</dbReference>
<gene>
    <name evidence="3" type="ORF">SDC9_137480</name>
</gene>
<dbReference type="PANTHER" id="PTHR43080:SF2">
    <property type="entry name" value="CBS DOMAIN-CONTAINING PROTEIN"/>
    <property type="match status" value="1"/>
</dbReference>
<dbReference type="PANTHER" id="PTHR43080">
    <property type="entry name" value="CBS DOMAIN-CONTAINING PROTEIN CBSX3, MITOCHONDRIAL"/>
    <property type="match status" value="1"/>
</dbReference>
<dbReference type="InterPro" id="IPR045865">
    <property type="entry name" value="ACT-like_dom_sf"/>
</dbReference>
<dbReference type="Pfam" id="PF00571">
    <property type="entry name" value="CBS"/>
    <property type="match status" value="2"/>
</dbReference>
<feature type="domain" description="CBS" evidence="2">
    <location>
        <begin position="7"/>
        <end position="65"/>
    </location>
</feature>
<comment type="caution">
    <text evidence="3">The sequence shown here is derived from an EMBL/GenBank/DDBJ whole genome shotgun (WGS) entry which is preliminary data.</text>
</comment>
<organism evidence="3">
    <name type="scientific">bioreactor metagenome</name>
    <dbReference type="NCBI Taxonomy" id="1076179"/>
    <lineage>
        <taxon>unclassified sequences</taxon>
        <taxon>metagenomes</taxon>
        <taxon>ecological metagenomes</taxon>
    </lineage>
</organism>
<dbReference type="AlphaFoldDB" id="A0A645DM38"/>
<name>A0A645DM38_9ZZZZ</name>
<proteinExistence type="predicted"/>
<dbReference type="EMBL" id="VSSQ01037627">
    <property type="protein sequence ID" value="MPM90359.1"/>
    <property type="molecule type" value="Genomic_DNA"/>
</dbReference>
<accession>A0A645DM38</accession>
<dbReference type="SUPFAM" id="SSF54631">
    <property type="entry name" value="CBS-domain pair"/>
    <property type="match status" value="1"/>
</dbReference>
<evidence type="ECO:0000256" key="1">
    <source>
        <dbReference type="ARBA" id="ARBA00023122"/>
    </source>
</evidence>